<dbReference type="EMBL" id="JH658036">
    <property type="protein sequence ID" value="EXM14953.1"/>
    <property type="molecule type" value="Genomic_DNA"/>
</dbReference>
<organism evidence="2">
    <name type="scientific">Fusarium oxysporum f. sp. vasinfectum 25433</name>
    <dbReference type="NCBI Taxonomy" id="1089449"/>
    <lineage>
        <taxon>Eukaryota</taxon>
        <taxon>Fungi</taxon>
        <taxon>Dikarya</taxon>
        <taxon>Ascomycota</taxon>
        <taxon>Pezizomycotina</taxon>
        <taxon>Sordariomycetes</taxon>
        <taxon>Hypocreomycetidae</taxon>
        <taxon>Hypocreales</taxon>
        <taxon>Nectriaceae</taxon>
        <taxon>Fusarium</taxon>
        <taxon>Fusarium oxysporum species complex</taxon>
    </lineage>
</organism>
<feature type="compositionally biased region" description="Polar residues" evidence="1">
    <location>
        <begin position="1"/>
        <end position="11"/>
    </location>
</feature>
<evidence type="ECO:0000256" key="1">
    <source>
        <dbReference type="SAM" id="MobiDB-lite"/>
    </source>
</evidence>
<feature type="region of interest" description="Disordered" evidence="1">
    <location>
        <begin position="1"/>
        <end position="21"/>
    </location>
</feature>
<protein>
    <submittedName>
        <fullName evidence="2">Uncharacterized protein</fullName>
    </submittedName>
</protein>
<gene>
    <name evidence="2" type="ORF">FOTG_16655</name>
</gene>
<reference evidence="2" key="1">
    <citation type="submission" date="2011-11" db="EMBL/GenBank/DDBJ databases">
        <title>The Genome Sequence of Fusarium oxysporum Cotton.</title>
        <authorList>
            <consortium name="The Broad Institute Genome Sequencing Platform"/>
            <person name="Ma L.-J."/>
            <person name="Gale L.R."/>
            <person name="Schwartz D.C."/>
            <person name="Zhou S."/>
            <person name="Corby-Kistler H."/>
            <person name="Young S.K."/>
            <person name="Zeng Q."/>
            <person name="Gargeya S."/>
            <person name="Fitzgerald M."/>
            <person name="Haas B."/>
            <person name="Abouelleil A."/>
            <person name="Alvarado L."/>
            <person name="Arachchi H.M."/>
            <person name="Berlin A."/>
            <person name="Brown A."/>
            <person name="Chapman S.B."/>
            <person name="Chen Z."/>
            <person name="Dunbar C."/>
            <person name="Freedman E."/>
            <person name="Gearin G."/>
            <person name="Goldberg J."/>
            <person name="Griggs A."/>
            <person name="Gujja S."/>
            <person name="Heiman D."/>
            <person name="Howarth C."/>
            <person name="Larson L."/>
            <person name="Lui A."/>
            <person name="MacDonald P.J.P."/>
            <person name="Montmayeur A."/>
            <person name="Murphy C."/>
            <person name="Neiman D."/>
            <person name="Pearson M."/>
            <person name="Priest M."/>
            <person name="Roberts A."/>
            <person name="Saif S."/>
            <person name="Shea T."/>
            <person name="Shenoy N."/>
            <person name="Sisk P."/>
            <person name="Stolte C."/>
            <person name="Sykes S."/>
            <person name="Wortman J."/>
            <person name="Nusbaum C."/>
            <person name="Birren B."/>
        </authorList>
    </citation>
    <scope>NUCLEOTIDE SEQUENCE [LARGE SCALE GENOMIC DNA]</scope>
    <source>
        <strain evidence="2">25433</strain>
    </source>
</reference>
<reference evidence="2" key="2">
    <citation type="submission" date="2012-05" db="EMBL/GenBank/DDBJ databases">
        <title>The Genome Annotation of Fusarium oxysporum Cotton.</title>
        <authorList>
            <consortium name="The Broad Institute Genomics Platform"/>
            <person name="Ma L.-J."/>
            <person name="Corby-Kistler H."/>
            <person name="Broz K."/>
            <person name="Gale L.R."/>
            <person name="Jonkers W."/>
            <person name="O'Donnell K."/>
            <person name="Ploetz R."/>
            <person name="Steinberg C."/>
            <person name="Schwartz D.C."/>
            <person name="VanEtten H."/>
            <person name="Zhou S."/>
            <person name="Young S.K."/>
            <person name="Zeng Q."/>
            <person name="Gargeya S."/>
            <person name="Fitzgerald M."/>
            <person name="Abouelleil A."/>
            <person name="Alvarado L."/>
            <person name="Chapman S.B."/>
            <person name="Gainer-Dewar J."/>
            <person name="Goldberg J."/>
            <person name="Griggs A."/>
            <person name="Gujja S."/>
            <person name="Hansen M."/>
            <person name="Howarth C."/>
            <person name="Imamovic A."/>
            <person name="Ireland A."/>
            <person name="Larimer J."/>
            <person name="McCowan C."/>
            <person name="Murphy C."/>
            <person name="Pearson M."/>
            <person name="Poon T.W."/>
            <person name="Priest M."/>
            <person name="Roberts A."/>
            <person name="Saif S."/>
            <person name="Shea T."/>
            <person name="Sykes S."/>
            <person name="Wortman J."/>
            <person name="Nusbaum C."/>
            <person name="Birren B."/>
        </authorList>
    </citation>
    <scope>NUCLEOTIDE SEQUENCE</scope>
    <source>
        <strain evidence="2">25433</strain>
    </source>
</reference>
<dbReference type="AlphaFoldDB" id="X0KN19"/>
<accession>X0KN19</accession>
<evidence type="ECO:0000313" key="2">
    <source>
        <dbReference type="EMBL" id="EXM14953.1"/>
    </source>
</evidence>
<proteinExistence type="predicted"/>
<dbReference type="Proteomes" id="UP000030701">
    <property type="component" value="Unassembled WGS sequence"/>
</dbReference>
<sequence>MISSVFGNESSPAPDLRPQSLHTAASLLPRLPLTMTV</sequence>
<dbReference type="HOGENOM" id="CLU_3351151_0_0_1"/>
<name>X0KN19_FUSOX</name>